<reference evidence="1 3" key="2">
    <citation type="submission" date="2020-05" db="EMBL/GenBank/DDBJ databases">
        <authorList>
            <person name="Campoy J."/>
            <person name="Schneeberger K."/>
            <person name="Spophaly S."/>
        </authorList>
    </citation>
    <scope>NUCLEOTIDE SEQUENCE [LARGE SCALE GENOMIC DNA]</scope>
    <source>
        <strain evidence="1">PruArmRojPasFocal</strain>
    </source>
</reference>
<protein>
    <submittedName>
        <fullName evidence="1">Uncharacterized protein</fullName>
    </submittedName>
</protein>
<dbReference type="Proteomes" id="UP000507245">
    <property type="component" value="Unassembled WGS sequence"/>
</dbReference>
<evidence type="ECO:0000313" key="2">
    <source>
        <dbReference type="EMBL" id="CAB4304729.1"/>
    </source>
</evidence>
<gene>
    <name evidence="1" type="ORF">CURHAP_LOCUS22697</name>
    <name evidence="2" type="ORF">ORAREDHAP_LOCUS22442</name>
</gene>
<reference evidence="4" key="1">
    <citation type="journal article" date="2020" name="Genome Biol.">
        <title>Gamete binning: chromosome-level and haplotype-resolved genome assembly enabled by high-throughput single-cell sequencing of gamete genomes.</title>
        <authorList>
            <person name="Campoy J.A."/>
            <person name="Sun H."/>
            <person name="Goel M."/>
            <person name="Jiao W.-B."/>
            <person name="Folz-Donahue K."/>
            <person name="Wang N."/>
            <person name="Rubio M."/>
            <person name="Liu C."/>
            <person name="Kukat C."/>
            <person name="Ruiz D."/>
            <person name="Huettel B."/>
            <person name="Schneeberger K."/>
        </authorList>
    </citation>
    <scope>NUCLEOTIDE SEQUENCE [LARGE SCALE GENOMIC DNA]</scope>
    <source>
        <strain evidence="4">cv. Rojo Pasion</strain>
    </source>
</reference>
<accession>A0A6J5UGG4</accession>
<dbReference type="EMBL" id="CAEKKB010000003">
    <property type="protein sequence ID" value="CAB4304729.1"/>
    <property type="molecule type" value="Genomic_DNA"/>
</dbReference>
<proteinExistence type="predicted"/>
<name>A0A6J5UGG4_PRUAR</name>
<keyword evidence="4" id="KW-1185">Reference proteome</keyword>
<dbReference type="Proteomes" id="UP000507222">
    <property type="component" value="Unassembled WGS sequence"/>
</dbReference>
<dbReference type="AlphaFoldDB" id="A0A6J5UGG4"/>
<evidence type="ECO:0000313" key="4">
    <source>
        <dbReference type="Proteomes" id="UP000507245"/>
    </source>
</evidence>
<evidence type="ECO:0000313" key="3">
    <source>
        <dbReference type="Proteomes" id="UP000507222"/>
    </source>
</evidence>
<organism evidence="1 3">
    <name type="scientific">Prunus armeniaca</name>
    <name type="common">Apricot</name>
    <name type="synonym">Armeniaca vulgaris</name>
    <dbReference type="NCBI Taxonomy" id="36596"/>
    <lineage>
        <taxon>Eukaryota</taxon>
        <taxon>Viridiplantae</taxon>
        <taxon>Streptophyta</taxon>
        <taxon>Embryophyta</taxon>
        <taxon>Tracheophyta</taxon>
        <taxon>Spermatophyta</taxon>
        <taxon>Magnoliopsida</taxon>
        <taxon>eudicotyledons</taxon>
        <taxon>Gunneridae</taxon>
        <taxon>Pentapetalae</taxon>
        <taxon>rosids</taxon>
        <taxon>fabids</taxon>
        <taxon>Rosales</taxon>
        <taxon>Rosaceae</taxon>
        <taxon>Amygdaloideae</taxon>
        <taxon>Amygdaleae</taxon>
        <taxon>Prunus</taxon>
    </lineage>
</organism>
<sequence>MAATTVPFGVARFQETLGRAVDFSVGDSHRPFHGALFCDSRQAHLQRPRRS</sequence>
<evidence type="ECO:0000313" key="1">
    <source>
        <dbReference type="EMBL" id="CAB4274255.1"/>
    </source>
</evidence>
<dbReference type="EMBL" id="CAEKDK010000003">
    <property type="protein sequence ID" value="CAB4274255.1"/>
    <property type="molecule type" value="Genomic_DNA"/>
</dbReference>